<sequence>MEVSEDPDTTDFNESLPDTLALPSDENSDSHSLTNCSVNLDVSSRAMADALVEVTKRYGDETTEAAINKFIQRIKAVKSGKRAQYKQAHRKEWETDDKLKAWIAPCHGNSTRAMCKYCKYFSEMQQCIITQYLELIRIEDVSANSLYTAVKEFFETKGIQEEYCIGFASDGVSIKVGKNNSLLKVTP</sequence>
<organism evidence="2 3">
    <name type="scientific">Petrolisthes cinctipes</name>
    <name type="common">Flat porcelain crab</name>
    <dbReference type="NCBI Taxonomy" id="88211"/>
    <lineage>
        <taxon>Eukaryota</taxon>
        <taxon>Metazoa</taxon>
        <taxon>Ecdysozoa</taxon>
        <taxon>Arthropoda</taxon>
        <taxon>Crustacea</taxon>
        <taxon>Multicrustacea</taxon>
        <taxon>Malacostraca</taxon>
        <taxon>Eumalacostraca</taxon>
        <taxon>Eucarida</taxon>
        <taxon>Decapoda</taxon>
        <taxon>Pleocyemata</taxon>
        <taxon>Anomura</taxon>
        <taxon>Galatheoidea</taxon>
        <taxon>Porcellanidae</taxon>
        <taxon>Petrolisthes</taxon>
    </lineage>
</organism>
<accession>A0AAE1L5Y0</accession>
<dbReference type="EMBL" id="JAWQEG010000092">
    <property type="protein sequence ID" value="KAK3894745.1"/>
    <property type="molecule type" value="Genomic_DNA"/>
</dbReference>
<feature type="compositionally biased region" description="Acidic residues" evidence="1">
    <location>
        <begin position="1"/>
        <end position="11"/>
    </location>
</feature>
<proteinExistence type="predicted"/>
<name>A0AAE1L5Y0_PETCI</name>
<dbReference type="AlphaFoldDB" id="A0AAE1L5Y0"/>
<keyword evidence="3" id="KW-1185">Reference proteome</keyword>
<feature type="region of interest" description="Disordered" evidence="1">
    <location>
        <begin position="1"/>
        <end position="31"/>
    </location>
</feature>
<evidence type="ECO:0000313" key="2">
    <source>
        <dbReference type="EMBL" id="KAK3894745.1"/>
    </source>
</evidence>
<gene>
    <name evidence="2" type="ORF">Pcinc_001469</name>
</gene>
<dbReference type="Proteomes" id="UP001286313">
    <property type="component" value="Unassembled WGS sequence"/>
</dbReference>
<evidence type="ECO:0000256" key="1">
    <source>
        <dbReference type="SAM" id="MobiDB-lite"/>
    </source>
</evidence>
<evidence type="ECO:0000313" key="3">
    <source>
        <dbReference type="Proteomes" id="UP001286313"/>
    </source>
</evidence>
<comment type="caution">
    <text evidence="2">The sequence shown here is derived from an EMBL/GenBank/DDBJ whole genome shotgun (WGS) entry which is preliminary data.</text>
</comment>
<reference evidence="2" key="1">
    <citation type="submission" date="2023-10" db="EMBL/GenBank/DDBJ databases">
        <title>Genome assemblies of two species of porcelain crab, Petrolisthes cinctipes and Petrolisthes manimaculis (Anomura: Porcellanidae).</title>
        <authorList>
            <person name="Angst P."/>
        </authorList>
    </citation>
    <scope>NUCLEOTIDE SEQUENCE</scope>
    <source>
        <strain evidence="2">PB745_01</strain>
        <tissue evidence="2">Gill</tissue>
    </source>
</reference>
<protein>
    <submittedName>
        <fullName evidence="2">Uncharacterized protein</fullName>
    </submittedName>
</protein>